<sequence>MSPPARPPSSPANASPAAADASVPEARPAAPTARAIVRLAVPALVVLAAEPLYVLVDTAVVGHLGRVPLAAVAVSGTVMSMAAWLGTLMAYGTTGRAARRFGAGDRASAVVEGVQTSWLALTIGVLLALFAQAGAGPLARALAGDAATADAAAGWLRIAALGAPGLLLAAAGNGWMRGVQDTRRPLLFVLGANVLSAILCPLLVFPAGWGLSGSAVANVVAQTVAGGCFLAALVSETRDLRPRPRIILDQVKLGRDLLIRGAAFQACFLSATAVASRFGVASVGAHQIVLQLWFFSALVLDAVAIAAQSLVGAALGGGDAPAARDVANRVTIAGGVAGIGFAVLTASGAGVVPGWFTPDAAVHEQAAVIWPWFVGMMPFAGVVFALDGVLIGAGDVRYLRNLTLASALLGFLPTIWLAYGLDLGLAGVWAGLALFILIRFVTTVWRWRSGRWAVLGATRTA</sequence>
<feature type="transmembrane region" description="Helical" evidence="9">
    <location>
        <begin position="402"/>
        <end position="419"/>
    </location>
</feature>
<comment type="subcellular location">
    <subcellularLocation>
        <location evidence="1">Cell membrane</location>
        <topology evidence="1">Multi-pass membrane protein</topology>
    </subcellularLocation>
</comment>
<gene>
    <name evidence="10" type="ORF">ACFY35_28240</name>
</gene>
<feature type="transmembrane region" description="Helical" evidence="9">
    <location>
        <begin position="187"/>
        <end position="209"/>
    </location>
</feature>
<feature type="transmembrane region" description="Helical" evidence="9">
    <location>
        <begin position="155"/>
        <end position="175"/>
    </location>
</feature>
<evidence type="ECO:0000313" key="10">
    <source>
        <dbReference type="EMBL" id="MFF5293342.1"/>
    </source>
</evidence>
<feature type="transmembrane region" description="Helical" evidence="9">
    <location>
        <begin position="215"/>
        <end position="236"/>
    </location>
</feature>
<evidence type="ECO:0000256" key="2">
    <source>
        <dbReference type="ARBA" id="ARBA00010199"/>
    </source>
</evidence>
<feature type="transmembrane region" description="Helical" evidence="9">
    <location>
        <begin position="292"/>
        <end position="318"/>
    </location>
</feature>
<dbReference type="Pfam" id="PF01554">
    <property type="entry name" value="MatE"/>
    <property type="match status" value="2"/>
</dbReference>
<dbReference type="InterPro" id="IPR044644">
    <property type="entry name" value="DinF-like"/>
</dbReference>
<dbReference type="InterPro" id="IPR002528">
    <property type="entry name" value="MATE_fam"/>
</dbReference>
<keyword evidence="4" id="KW-1003">Cell membrane</keyword>
<feature type="transmembrane region" description="Helical" evidence="9">
    <location>
        <begin position="368"/>
        <end position="390"/>
    </location>
</feature>
<feature type="region of interest" description="Disordered" evidence="8">
    <location>
        <begin position="1"/>
        <end position="24"/>
    </location>
</feature>
<dbReference type="CDD" id="cd13136">
    <property type="entry name" value="MATE_DinF_like"/>
    <property type="match status" value="1"/>
</dbReference>
<dbReference type="PANTHER" id="PTHR42893:SF46">
    <property type="entry name" value="PROTEIN DETOXIFICATION 44, CHLOROPLASTIC"/>
    <property type="match status" value="1"/>
</dbReference>
<feature type="transmembrane region" description="Helical" evidence="9">
    <location>
        <begin position="257"/>
        <end position="280"/>
    </location>
</feature>
<evidence type="ECO:0000256" key="8">
    <source>
        <dbReference type="SAM" id="MobiDB-lite"/>
    </source>
</evidence>
<feature type="transmembrane region" description="Helical" evidence="9">
    <location>
        <begin position="425"/>
        <end position="445"/>
    </location>
</feature>
<keyword evidence="5 9" id="KW-0812">Transmembrane</keyword>
<dbReference type="InterPro" id="IPR048279">
    <property type="entry name" value="MdtK-like"/>
</dbReference>
<feature type="compositionally biased region" description="Low complexity" evidence="8">
    <location>
        <begin position="11"/>
        <end position="24"/>
    </location>
</feature>
<keyword evidence="7 9" id="KW-0472">Membrane</keyword>
<feature type="compositionally biased region" description="Pro residues" evidence="8">
    <location>
        <begin position="1"/>
        <end position="10"/>
    </location>
</feature>
<comment type="similarity">
    <text evidence="2">Belongs to the multi antimicrobial extrusion (MATE) (TC 2.A.66.1) family.</text>
</comment>
<dbReference type="Proteomes" id="UP001602245">
    <property type="component" value="Unassembled WGS sequence"/>
</dbReference>
<dbReference type="NCBIfam" id="TIGR00797">
    <property type="entry name" value="matE"/>
    <property type="match status" value="1"/>
</dbReference>
<feature type="transmembrane region" description="Helical" evidence="9">
    <location>
        <begin position="68"/>
        <end position="91"/>
    </location>
</feature>
<feature type="transmembrane region" description="Helical" evidence="9">
    <location>
        <begin position="116"/>
        <end position="135"/>
    </location>
</feature>
<evidence type="ECO:0000256" key="4">
    <source>
        <dbReference type="ARBA" id="ARBA00022475"/>
    </source>
</evidence>
<keyword evidence="6 9" id="KW-1133">Transmembrane helix</keyword>
<dbReference type="RefSeq" id="WP_084699519.1">
    <property type="nucleotide sequence ID" value="NZ_JBIAZU010000005.1"/>
</dbReference>
<evidence type="ECO:0000256" key="6">
    <source>
        <dbReference type="ARBA" id="ARBA00022989"/>
    </source>
</evidence>
<organism evidence="10 11">
    <name type="scientific">Paractinoplanes globisporus</name>
    <dbReference type="NCBI Taxonomy" id="113565"/>
    <lineage>
        <taxon>Bacteria</taxon>
        <taxon>Bacillati</taxon>
        <taxon>Actinomycetota</taxon>
        <taxon>Actinomycetes</taxon>
        <taxon>Micromonosporales</taxon>
        <taxon>Micromonosporaceae</taxon>
        <taxon>Paractinoplanes</taxon>
    </lineage>
</organism>
<evidence type="ECO:0000256" key="9">
    <source>
        <dbReference type="SAM" id="Phobius"/>
    </source>
</evidence>
<keyword evidence="11" id="KW-1185">Reference proteome</keyword>
<keyword evidence="3" id="KW-0813">Transport</keyword>
<dbReference type="PIRSF" id="PIRSF006603">
    <property type="entry name" value="DinF"/>
    <property type="match status" value="1"/>
</dbReference>
<feature type="transmembrane region" description="Helical" evidence="9">
    <location>
        <begin position="35"/>
        <end position="56"/>
    </location>
</feature>
<dbReference type="PANTHER" id="PTHR42893">
    <property type="entry name" value="PROTEIN DETOXIFICATION 44, CHLOROPLASTIC-RELATED"/>
    <property type="match status" value="1"/>
</dbReference>
<name>A0ABW6WMH5_9ACTN</name>
<evidence type="ECO:0000256" key="3">
    <source>
        <dbReference type="ARBA" id="ARBA00022448"/>
    </source>
</evidence>
<comment type="caution">
    <text evidence="10">The sequence shown here is derived from an EMBL/GenBank/DDBJ whole genome shotgun (WGS) entry which is preliminary data.</text>
</comment>
<evidence type="ECO:0000256" key="5">
    <source>
        <dbReference type="ARBA" id="ARBA00022692"/>
    </source>
</evidence>
<evidence type="ECO:0000256" key="7">
    <source>
        <dbReference type="ARBA" id="ARBA00023136"/>
    </source>
</evidence>
<proteinExistence type="inferred from homology"/>
<accession>A0ABW6WMH5</accession>
<reference evidence="10 11" key="1">
    <citation type="submission" date="2024-10" db="EMBL/GenBank/DDBJ databases">
        <title>The Natural Products Discovery Center: Release of the First 8490 Sequenced Strains for Exploring Actinobacteria Biosynthetic Diversity.</title>
        <authorList>
            <person name="Kalkreuter E."/>
            <person name="Kautsar S.A."/>
            <person name="Yang D."/>
            <person name="Bader C.D."/>
            <person name="Teijaro C.N."/>
            <person name="Fluegel L."/>
            <person name="Davis C.M."/>
            <person name="Simpson J.R."/>
            <person name="Lauterbach L."/>
            <person name="Steele A.D."/>
            <person name="Gui C."/>
            <person name="Meng S."/>
            <person name="Li G."/>
            <person name="Viehrig K."/>
            <person name="Ye F."/>
            <person name="Su P."/>
            <person name="Kiefer A.F."/>
            <person name="Nichols A."/>
            <person name="Cepeda A.J."/>
            <person name="Yan W."/>
            <person name="Fan B."/>
            <person name="Jiang Y."/>
            <person name="Adhikari A."/>
            <person name="Zheng C.-J."/>
            <person name="Schuster L."/>
            <person name="Cowan T.M."/>
            <person name="Smanski M.J."/>
            <person name="Chevrette M.G."/>
            <person name="De Carvalho L.P.S."/>
            <person name="Shen B."/>
        </authorList>
    </citation>
    <scope>NUCLEOTIDE SEQUENCE [LARGE SCALE GENOMIC DNA]</scope>
    <source>
        <strain evidence="10 11">NPDC000087</strain>
    </source>
</reference>
<evidence type="ECO:0000313" key="11">
    <source>
        <dbReference type="Proteomes" id="UP001602245"/>
    </source>
</evidence>
<evidence type="ECO:0000256" key="1">
    <source>
        <dbReference type="ARBA" id="ARBA00004651"/>
    </source>
</evidence>
<dbReference type="EMBL" id="JBIAZU010000005">
    <property type="protein sequence ID" value="MFF5293342.1"/>
    <property type="molecule type" value="Genomic_DNA"/>
</dbReference>
<protein>
    <submittedName>
        <fullName evidence="10">MATE family efflux transporter</fullName>
    </submittedName>
</protein>
<feature type="transmembrane region" description="Helical" evidence="9">
    <location>
        <begin position="330"/>
        <end position="356"/>
    </location>
</feature>